<reference evidence="1 2" key="1">
    <citation type="submission" date="2021-02" db="EMBL/GenBank/DDBJ databases">
        <title>Plant Genome Project.</title>
        <authorList>
            <person name="Zhang R.-G."/>
        </authorList>
    </citation>
    <scope>NUCLEOTIDE SEQUENCE [LARGE SCALE GENOMIC DNA]</scope>
    <source>
        <tissue evidence="1">Leaves</tissue>
    </source>
</reference>
<evidence type="ECO:0000313" key="1">
    <source>
        <dbReference type="EMBL" id="KAH7571910.1"/>
    </source>
</evidence>
<keyword evidence="2" id="KW-1185">Reference proteome</keyword>
<proteinExistence type="predicted"/>
<dbReference type="EMBL" id="JAFEMO010000004">
    <property type="protein sequence ID" value="KAH7571910.1"/>
    <property type="molecule type" value="Genomic_DNA"/>
</dbReference>
<comment type="caution">
    <text evidence="1">The sequence shown here is derived from an EMBL/GenBank/DDBJ whole genome shotgun (WGS) entry which is preliminary data.</text>
</comment>
<dbReference type="Proteomes" id="UP000827721">
    <property type="component" value="Unassembled WGS sequence"/>
</dbReference>
<gene>
    <name evidence="1" type="ORF">JRO89_XS04G0165400</name>
</gene>
<evidence type="ECO:0000313" key="2">
    <source>
        <dbReference type="Proteomes" id="UP000827721"/>
    </source>
</evidence>
<name>A0ABQ8I5J7_9ROSI</name>
<organism evidence="1 2">
    <name type="scientific">Xanthoceras sorbifolium</name>
    <dbReference type="NCBI Taxonomy" id="99658"/>
    <lineage>
        <taxon>Eukaryota</taxon>
        <taxon>Viridiplantae</taxon>
        <taxon>Streptophyta</taxon>
        <taxon>Embryophyta</taxon>
        <taxon>Tracheophyta</taxon>
        <taxon>Spermatophyta</taxon>
        <taxon>Magnoliopsida</taxon>
        <taxon>eudicotyledons</taxon>
        <taxon>Gunneridae</taxon>
        <taxon>Pentapetalae</taxon>
        <taxon>rosids</taxon>
        <taxon>malvids</taxon>
        <taxon>Sapindales</taxon>
        <taxon>Sapindaceae</taxon>
        <taxon>Xanthoceroideae</taxon>
        <taxon>Xanthoceras</taxon>
    </lineage>
</organism>
<sequence length="168" mass="18864">MSDKTKIEDLNFIERRVYHLGESRVVEQGRQYVAAHSSHPRRLAEHTGAGHPLREHGKEEVGVKLGLHGDLCLRHGNCVLGRVGFSHVLRGQACCLPRETWGCLGREVSSRASISWVLSYRNNGVFPEGFRLHNVGLDRWRASWEDEFQGLGDVRAALADMLIHDGGF</sequence>
<protein>
    <submittedName>
        <fullName evidence="1">Uncharacterized protein</fullName>
    </submittedName>
</protein>
<accession>A0ABQ8I5J7</accession>